<evidence type="ECO:0000313" key="3">
    <source>
        <dbReference type="Proteomes" id="UP000241771"/>
    </source>
</evidence>
<reference evidence="2 3" key="1">
    <citation type="submission" date="2018-01" db="EMBL/GenBank/DDBJ databases">
        <title>Whole genome sequencing of Histamine producing bacteria.</title>
        <authorList>
            <person name="Butler K."/>
        </authorList>
    </citation>
    <scope>NUCLEOTIDE SEQUENCE [LARGE SCALE GENOMIC DNA]</scope>
    <source>
        <strain evidence="2 3">DSM 100436</strain>
    </source>
</reference>
<feature type="chain" id="PRO_5015685862" evidence="1">
    <location>
        <begin position="28"/>
        <end position="82"/>
    </location>
</feature>
<dbReference type="AlphaFoldDB" id="A0A2T3NWD4"/>
<dbReference type="Proteomes" id="UP000241771">
    <property type="component" value="Unassembled WGS sequence"/>
</dbReference>
<accession>A0A2T3NWD4</accession>
<evidence type="ECO:0000256" key="1">
    <source>
        <dbReference type="SAM" id="SignalP"/>
    </source>
</evidence>
<protein>
    <submittedName>
        <fullName evidence="2">Uncharacterized protein</fullName>
    </submittedName>
</protein>
<keyword evidence="1" id="KW-0732">Signal</keyword>
<name>A0A2T3NWD4_9GAMM</name>
<dbReference type="EMBL" id="PYMA01000003">
    <property type="protein sequence ID" value="PSW20593.1"/>
    <property type="molecule type" value="Genomic_DNA"/>
</dbReference>
<dbReference type="RefSeq" id="WP_051902145.1">
    <property type="nucleotide sequence ID" value="NZ_JGVO01000339.1"/>
</dbReference>
<evidence type="ECO:0000313" key="2">
    <source>
        <dbReference type="EMBL" id="PSW20593.1"/>
    </source>
</evidence>
<comment type="caution">
    <text evidence="2">The sequence shown here is derived from an EMBL/GenBank/DDBJ whole genome shotgun (WGS) entry which is preliminary data.</text>
</comment>
<sequence>MSVNKGCGMKKYLFIVGLLVFSGSLSAQGGGLGGLPIPTMPFMTVAVCLDVNGKPIPKTQHLKQTHKCEVTGKAKIDKINMK</sequence>
<gene>
    <name evidence="2" type="ORF">C9I98_07005</name>
</gene>
<proteinExistence type="predicted"/>
<feature type="signal peptide" evidence="1">
    <location>
        <begin position="1"/>
        <end position="27"/>
    </location>
</feature>
<keyword evidence="3" id="KW-1185">Reference proteome</keyword>
<organism evidence="2 3">
    <name type="scientific">Photobacterium sanctipauli</name>
    <dbReference type="NCBI Taxonomy" id="1342794"/>
    <lineage>
        <taxon>Bacteria</taxon>
        <taxon>Pseudomonadati</taxon>
        <taxon>Pseudomonadota</taxon>
        <taxon>Gammaproteobacteria</taxon>
        <taxon>Vibrionales</taxon>
        <taxon>Vibrionaceae</taxon>
        <taxon>Photobacterium</taxon>
    </lineage>
</organism>